<keyword evidence="3" id="KW-1185">Reference proteome</keyword>
<dbReference type="Proteomes" id="UP000289703">
    <property type="component" value="Unassembled WGS sequence"/>
</dbReference>
<feature type="transmembrane region" description="Helical" evidence="1">
    <location>
        <begin position="205"/>
        <end position="224"/>
    </location>
</feature>
<comment type="caution">
    <text evidence="2">The sequence shown here is derived from an EMBL/GenBank/DDBJ whole genome shotgun (WGS) entry which is preliminary data.</text>
</comment>
<protein>
    <submittedName>
        <fullName evidence="2">Uncharacterized protein</fullName>
    </submittedName>
</protein>
<feature type="transmembrane region" description="Helical" evidence="1">
    <location>
        <begin position="167"/>
        <end position="193"/>
    </location>
</feature>
<feature type="transmembrane region" description="Helical" evidence="1">
    <location>
        <begin position="21"/>
        <end position="40"/>
    </location>
</feature>
<sequence>MEETNNKNLLKKLLDRLQEDSWQLELLVSGFTIFGLFYALEAVRNAYDIEVYEGGMLEYVYQIVYMAILILIFNLILHVILRSIWIGALGLRYVSGEVEIDKLNYSERFRNYLNKKIGSFDGYIEKLEKFCSIIFAISFLLIFYVAAFFIVYLLIDAVELLYPDNDSILLFLLAGAIQSFLLIGAVLTFFDYLSQGLLKKNKWVALVYFPFYWVFSYITLSFLYRPLYYNLIDNKFGRRVSILLLPFYFTILFISTTYNVKSNYFSLSSTNPLSTIVSNSENYEDLVEKNDLFIDVIAIQSKVISDSFIKVKIPFSYAIEDQIYEFNESLRPKKDRRGYHFSKIITIGSSQNTTLLRKTDSLQHEYLNTFQKIYSIKIDSIPYQSNFSILKENNGKMRSIGFESYLGTKNLAEGKHVLTFSRCKHPGTDSIVTIQKIPFWYYKD</sequence>
<dbReference type="EMBL" id="SAXA01000004">
    <property type="protein sequence ID" value="RXQ95815.1"/>
    <property type="molecule type" value="Genomic_DNA"/>
</dbReference>
<name>A0A4Q1JMJ6_9BACT</name>
<gene>
    <name evidence="2" type="ORF">EO244_05765</name>
</gene>
<reference evidence="2 3" key="1">
    <citation type="submission" date="2019-01" db="EMBL/GenBank/DDBJ databases">
        <title>Ancylomarina salipaludis sp. nov., isolated from a salt marsh.</title>
        <authorList>
            <person name="Yoon J.-H."/>
        </authorList>
    </citation>
    <scope>NUCLEOTIDE SEQUENCE [LARGE SCALE GENOMIC DNA]</scope>
    <source>
        <strain evidence="2 3">SHSM-M15</strain>
    </source>
</reference>
<keyword evidence="1" id="KW-0472">Membrane</keyword>
<keyword evidence="1" id="KW-0812">Transmembrane</keyword>
<dbReference type="OrthoDB" id="1491387at2"/>
<feature type="transmembrane region" description="Helical" evidence="1">
    <location>
        <begin position="236"/>
        <end position="258"/>
    </location>
</feature>
<feature type="transmembrane region" description="Helical" evidence="1">
    <location>
        <begin position="60"/>
        <end position="81"/>
    </location>
</feature>
<dbReference type="AlphaFoldDB" id="A0A4Q1JMJ6"/>
<dbReference type="RefSeq" id="WP_129253708.1">
    <property type="nucleotide sequence ID" value="NZ_SAXA01000004.1"/>
</dbReference>
<evidence type="ECO:0000313" key="2">
    <source>
        <dbReference type="EMBL" id="RXQ95815.1"/>
    </source>
</evidence>
<proteinExistence type="predicted"/>
<feature type="transmembrane region" description="Helical" evidence="1">
    <location>
        <begin position="133"/>
        <end position="155"/>
    </location>
</feature>
<evidence type="ECO:0000313" key="3">
    <source>
        <dbReference type="Proteomes" id="UP000289703"/>
    </source>
</evidence>
<keyword evidence="1" id="KW-1133">Transmembrane helix</keyword>
<organism evidence="2 3">
    <name type="scientific">Ancylomarina salipaludis</name>
    <dbReference type="NCBI Taxonomy" id="2501299"/>
    <lineage>
        <taxon>Bacteria</taxon>
        <taxon>Pseudomonadati</taxon>
        <taxon>Bacteroidota</taxon>
        <taxon>Bacteroidia</taxon>
        <taxon>Marinilabiliales</taxon>
        <taxon>Marinifilaceae</taxon>
        <taxon>Ancylomarina</taxon>
    </lineage>
</organism>
<accession>A0A4Q1JMJ6</accession>
<evidence type="ECO:0000256" key="1">
    <source>
        <dbReference type="SAM" id="Phobius"/>
    </source>
</evidence>